<gene>
    <name evidence="4" type="primary">srlR_9</name>
    <name evidence="4" type="ORF">SDC9_70641</name>
</gene>
<dbReference type="SUPFAM" id="SSF46785">
    <property type="entry name" value="Winged helix' DNA-binding domain"/>
    <property type="match status" value="1"/>
</dbReference>
<dbReference type="InterPro" id="IPR014036">
    <property type="entry name" value="DeoR-like_C"/>
</dbReference>
<dbReference type="InterPro" id="IPR001034">
    <property type="entry name" value="DeoR_HTH"/>
</dbReference>
<dbReference type="InterPro" id="IPR036388">
    <property type="entry name" value="WH-like_DNA-bd_sf"/>
</dbReference>
<dbReference type="Gene3D" id="1.10.10.10">
    <property type="entry name" value="Winged helix-like DNA-binding domain superfamily/Winged helix DNA-binding domain"/>
    <property type="match status" value="1"/>
</dbReference>
<dbReference type="Pfam" id="PF08220">
    <property type="entry name" value="HTH_DeoR"/>
    <property type="match status" value="1"/>
</dbReference>
<sequence>MNEMERYVLDHGTSSLEDLCQYFNVSMNTVRRDIADLVQRGKLNKVYGGVSAPSNPPEVIPTTERSQKNDVAKNAIGKLAATLVHDNMSIFLDSGTTTMCILPYLKDKHNVTVITHSLIALYEAAKYPSLHVIALGGMYNYITSSFVGSNTLDELSKMAINIVFLAATGVTLEHGLTNTTYFEVEVKQLVAHQNKNLVLMADHSKFGHDALLTFCNIEDLTTIVTDTPLPLEYQNVVDKKRIQLLYPKNEM</sequence>
<evidence type="ECO:0000256" key="2">
    <source>
        <dbReference type="ARBA" id="ARBA00023163"/>
    </source>
</evidence>
<dbReference type="Gene3D" id="3.40.50.1360">
    <property type="match status" value="1"/>
</dbReference>
<dbReference type="PRINTS" id="PR00037">
    <property type="entry name" value="HTHLACR"/>
</dbReference>
<dbReference type="PANTHER" id="PTHR30363:SF60">
    <property type="entry name" value="HTH-TYPE TRANSCRIPTIONAL REGULATOR IOLR"/>
    <property type="match status" value="1"/>
</dbReference>
<dbReference type="GO" id="GO:0003700">
    <property type="term" value="F:DNA-binding transcription factor activity"/>
    <property type="evidence" value="ECO:0007669"/>
    <property type="project" value="InterPro"/>
</dbReference>
<keyword evidence="1" id="KW-0805">Transcription regulation</keyword>
<reference evidence="4" key="1">
    <citation type="submission" date="2019-08" db="EMBL/GenBank/DDBJ databases">
        <authorList>
            <person name="Kucharzyk K."/>
            <person name="Murdoch R.W."/>
            <person name="Higgins S."/>
            <person name="Loffler F."/>
        </authorList>
    </citation>
    <scope>NUCLEOTIDE SEQUENCE</scope>
</reference>
<comment type="caution">
    <text evidence="4">The sequence shown here is derived from an EMBL/GenBank/DDBJ whole genome shotgun (WGS) entry which is preliminary data.</text>
</comment>
<dbReference type="PANTHER" id="PTHR30363">
    <property type="entry name" value="HTH-TYPE TRANSCRIPTIONAL REGULATOR SRLR-RELATED"/>
    <property type="match status" value="1"/>
</dbReference>
<evidence type="ECO:0000259" key="3">
    <source>
        <dbReference type="PROSITE" id="PS51000"/>
    </source>
</evidence>
<proteinExistence type="predicted"/>
<dbReference type="AlphaFoldDB" id="A0A644Y6T4"/>
<dbReference type="Pfam" id="PF00455">
    <property type="entry name" value="DeoRC"/>
    <property type="match status" value="1"/>
</dbReference>
<evidence type="ECO:0000256" key="1">
    <source>
        <dbReference type="ARBA" id="ARBA00023015"/>
    </source>
</evidence>
<dbReference type="InterPro" id="IPR050313">
    <property type="entry name" value="Carb_Metab_HTH_regulators"/>
</dbReference>
<dbReference type="InterPro" id="IPR037171">
    <property type="entry name" value="NagB/RpiA_transferase-like"/>
</dbReference>
<dbReference type="SMART" id="SM00420">
    <property type="entry name" value="HTH_DEOR"/>
    <property type="match status" value="1"/>
</dbReference>
<dbReference type="InterPro" id="IPR036390">
    <property type="entry name" value="WH_DNA-bd_sf"/>
</dbReference>
<feature type="domain" description="HTH deoR-type" evidence="3">
    <location>
        <begin position="1"/>
        <end position="52"/>
    </location>
</feature>
<evidence type="ECO:0000313" key="4">
    <source>
        <dbReference type="EMBL" id="MPM24160.1"/>
    </source>
</evidence>
<dbReference type="PROSITE" id="PS51000">
    <property type="entry name" value="HTH_DEOR_2"/>
    <property type="match status" value="1"/>
</dbReference>
<keyword evidence="2" id="KW-0804">Transcription</keyword>
<accession>A0A644Y6T4</accession>
<dbReference type="SUPFAM" id="SSF100950">
    <property type="entry name" value="NagB/RpiA/CoA transferase-like"/>
    <property type="match status" value="1"/>
</dbReference>
<name>A0A644Y6T4_9ZZZZ</name>
<organism evidence="4">
    <name type="scientific">bioreactor metagenome</name>
    <dbReference type="NCBI Taxonomy" id="1076179"/>
    <lineage>
        <taxon>unclassified sequences</taxon>
        <taxon>metagenomes</taxon>
        <taxon>ecological metagenomes</taxon>
    </lineage>
</organism>
<dbReference type="SMART" id="SM01134">
    <property type="entry name" value="DeoRC"/>
    <property type="match status" value="1"/>
</dbReference>
<dbReference type="EMBL" id="VSSQ01004199">
    <property type="protein sequence ID" value="MPM24160.1"/>
    <property type="molecule type" value="Genomic_DNA"/>
</dbReference>
<protein>
    <submittedName>
        <fullName evidence="4">Glucitol operon repressor</fullName>
    </submittedName>
</protein>